<dbReference type="REBASE" id="155737">
    <property type="entry name" value="Hsp6242ORF3610P"/>
</dbReference>
<evidence type="ECO:0000313" key="11">
    <source>
        <dbReference type="Proteomes" id="UP000092884"/>
    </source>
</evidence>
<dbReference type="STRING" id="222136.BBW65_03610"/>
<dbReference type="PROSITE" id="PS00092">
    <property type="entry name" value="N6_MTASE"/>
    <property type="match status" value="1"/>
</dbReference>
<organism evidence="10 11">
    <name type="scientific">Helicobacter enhydrae</name>
    <dbReference type="NCBI Taxonomy" id="222136"/>
    <lineage>
        <taxon>Bacteria</taxon>
        <taxon>Pseudomonadati</taxon>
        <taxon>Campylobacterota</taxon>
        <taxon>Epsilonproteobacteria</taxon>
        <taxon>Campylobacterales</taxon>
        <taxon>Helicobacteraceae</taxon>
        <taxon>Helicobacter</taxon>
    </lineage>
</organism>
<dbReference type="AlphaFoldDB" id="A0A1B1U7J2"/>
<evidence type="ECO:0000256" key="6">
    <source>
        <dbReference type="ARBA" id="ARBA00022747"/>
    </source>
</evidence>
<name>A0A1B1U7J2_9HELI</name>
<keyword evidence="10" id="KW-0255">Endonuclease</keyword>
<dbReference type="InterPro" id="IPR003356">
    <property type="entry name" value="DNA_methylase_A-5"/>
</dbReference>
<accession>A0A1B1U7J2</accession>
<comment type="similarity">
    <text evidence="1">Belongs to the N(4)/N(6)-methyltransferase family.</text>
</comment>
<keyword evidence="5" id="KW-0949">S-adenosyl-L-methionine</keyword>
<evidence type="ECO:0000256" key="5">
    <source>
        <dbReference type="ARBA" id="ARBA00022691"/>
    </source>
</evidence>
<keyword evidence="10" id="KW-0378">Hydrolase</keyword>
<proteinExistence type="inferred from homology"/>
<keyword evidence="11" id="KW-1185">Reference proteome</keyword>
<dbReference type="GO" id="GO:0004519">
    <property type="term" value="F:endonuclease activity"/>
    <property type="evidence" value="ECO:0007669"/>
    <property type="project" value="UniProtKB-KW"/>
</dbReference>
<keyword evidence="4" id="KW-0808">Transferase</keyword>
<evidence type="ECO:0000256" key="7">
    <source>
        <dbReference type="ARBA" id="ARBA00047942"/>
    </source>
</evidence>
<evidence type="ECO:0000256" key="4">
    <source>
        <dbReference type="ARBA" id="ARBA00022679"/>
    </source>
</evidence>
<dbReference type="PRINTS" id="PR00507">
    <property type="entry name" value="N12N6MTFRASE"/>
</dbReference>
<dbReference type="Gene3D" id="3.40.50.150">
    <property type="entry name" value="Vaccinia Virus protein VP39"/>
    <property type="match status" value="2"/>
</dbReference>
<dbReference type="EC" id="2.1.1.72" evidence="2"/>
<dbReference type="Pfam" id="PF02384">
    <property type="entry name" value="N6_Mtase"/>
    <property type="match status" value="1"/>
</dbReference>
<dbReference type="OrthoDB" id="9761012at2"/>
<feature type="domain" description="Type II methyltransferase M.TaqI-like" evidence="9">
    <location>
        <begin position="801"/>
        <end position="894"/>
    </location>
</feature>
<gene>
    <name evidence="10" type="ORF">BBW65_03610</name>
</gene>
<evidence type="ECO:0000256" key="1">
    <source>
        <dbReference type="ARBA" id="ARBA00006594"/>
    </source>
</evidence>
<dbReference type="InterPro" id="IPR050953">
    <property type="entry name" value="N4_N6_ade-DNA_methylase"/>
</dbReference>
<dbReference type="SUPFAM" id="SSF53335">
    <property type="entry name" value="S-adenosyl-L-methionine-dependent methyltransferases"/>
    <property type="match status" value="1"/>
</dbReference>
<dbReference type="KEGG" id="het:BBW65_03610"/>
<protein>
    <recommendedName>
        <fullName evidence="2">site-specific DNA-methyltransferase (adenine-specific)</fullName>
        <ecNumber evidence="2">2.1.1.72</ecNumber>
    </recommendedName>
</protein>
<dbReference type="Proteomes" id="UP000092884">
    <property type="component" value="Chromosome"/>
</dbReference>
<dbReference type="InterPro" id="IPR011639">
    <property type="entry name" value="MethylTrfase_TaqI-like_dom"/>
</dbReference>
<keyword evidence="3" id="KW-0489">Methyltransferase</keyword>
<dbReference type="InterPro" id="IPR002052">
    <property type="entry name" value="DNA_methylase_N6_adenine_CS"/>
</dbReference>
<dbReference type="GO" id="GO:0032259">
    <property type="term" value="P:methylation"/>
    <property type="evidence" value="ECO:0007669"/>
    <property type="project" value="UniProtKB-KW"/>
</dbReference>
<reference evidence="11" key="1">
    <citation type="submission" date="2016-07" db="EMBL/GenBank/DDBJ databases">
        <authorList>
            <person name="Florea S."/>
            <person name="Webb J.S."/>
            <person name="Jaromczyk J."/>
            <person name="Schardl C.L."/>
        </authorList>
    </citation>
    <scope>NUCLEOTIDE SEQUENCE [LARGE SCALE GENOMIC DNA]</scope>
    <source>
        <strain evidence="11">MIT 01-6242</strain>
    </source>
</reference>
<dbReference type="GO" id="GO:0008170">
    <property type="term" value="F:N-methyltransferase activity"/>
    <property type="evidence" value="ECO:0007669"/>
    <property type="project" value="InterPro"/>
</dbReference>
<dbReference type="GO" id="GO:0009007">
    <property type="term" value="F:site-specific DNA-methyltransferase (adenine-specific) activity"/>
    <property type="evidence" value="ECO:0007669"/>
    <property type="project" value="UniProtKB-EC"/>
</dbReference>
<dbReference type="GO" id="GO:0009307">
    <property type="term" value="P:DNA restriction-modification system"/>
    <property type="evidence" value="ECO:0007669"/>
    <property type="project" value="UniProtKB-KW"/>
</dbReference>
<feature type="domain" description="DNA methylase adenine-specific" evidence="8">
    <location>
        <begin position="452"/>
        <end position="541"/>
    </location>
</feature>
<evidence type="ECO:0000256" key="2">
    <source>
        <dbReference type="ARBA" id="ARBA00011900"/>
    </source>
</evidence>
<evidence type="ECO:0000259" key="9">
    <source>
        <dbReference type="Pfam" id="PF07669"/>
    </source>
</evidence>
<dbReference type="PANTHER" id="PTHR33841">
    <property type="entry name" value="DNA METHYLTRANSFERASE YEEA-RELATED"/>
    <property type="match status" value="1"/>
</dbReference>
<sequence>MLQVSFPKIYDFEGTQTEVQRVFDRIKALYDAQRFSCQNEHQFEDDFIARVLEILDWHSIRQDEKIIQGKLEKPDFLLFVTAEAKRSYQDLSKQERHSSNAYISVILESKAYNVEVDNKQVKDNPHFQLLRYLSNLKLDFGFLTNGRIWRFYDNSKLSAQKIFYEVNLESIIFKDDLQAFQYFYHIFKAQNFSQSPKNLKNTMQETLEKNTQSKISIEDDLQSIIYGTNGNNSLFERIGACIYAKNPNAPLEDIYQNALYFIFRLLFIAYFEDKFDEILDKHSCFKDEISLHKLLDSIQQVKNDSYEAYGKLEDIFRIYNEGKPNFDMPIFNGGLFDTHNTPLLQTPKIFDNKELREILDALFYYKEKDLPFKRDYRTLSVAHLGTIYEGLLSYFFEIAQEDLFYLAYQSKKRGKDLKSTEGYFDSYDYAKIAKDNLIHTAQFYQKGQIYLKNTSNSRKSTASFYTPDSITKFLVRSALKDKLNPSNILHFKILDNACGSGHFLVEALNQITQIVQEDFDSFPELKNLYEEEKQAVQNNICVFIQGYKADESDILKRLLLKRVIFGVDLNPFSIELTKLSLWIDSFIFGTPLSFLEHHIKCGNALIGTSINHFKSYYDTLQQKKSKKEGASLFIDAFLNEFNALSLVFDKLDSIKDNTEQDIKESKHIYQNEISPILDKLNLFLNLYNAKSFMSSNELKESEKLEHSNIEYLTNKDEKEWQELRSIIESYAKKYRFFNYEIEFPELVKEDKFLGFDVIVGNPPWDKTKFSDSDFFPQYQSDYRTLSKSKKKEVCENLLSKPYIKQEYEKQKAFIDSNNNYYKIHYPLNRGSGDGNLFRFFVEKNLSLLAQGGSLNYVLPSALMLEEGSVALRQEILENKTLEYFYSFENREGIFTDVDLRYKFALMQVKNIKSSTDHTIKTMFYQTQIDAIYDNHNTIATTFAEIKALSPSQLAFQEVRSKADLEILKKCYAAFKPLSLEWLDFRNELHMTADKDLFIESYQEGLLPLYEGKMIHQNNAEFGEAQYFLDSKAFDKRLRSKEIYRLKQDLRLNNKEYTRLLDSIAQGKSITELEDSIIKYDRSFYRLGFRGIARDTDERTGIFSLLPKDCGFGHSMFASSVKKYIVDSQGHITHKTTSHLRLLFALGIFNALVVDFILRGMVQINVSKTYLERLPIPQPSDEEILQSSLYQNIAFDALKLQLFNDKKKHFTSLKEEFHNIDMPSTQKAYDTIKAQLDITIATEIYKLTKEEFYHLLESFQVLQNKQPSYIALLKSLWDK</sequence>
<evidence type="ECO:0000256" key="3">
    <source>
        <dbReference type="ARBA" id="ARBA00022603"/>
    </source>
</evidence>
<evidence type="ECO:0000313" key="10">
    <source>
        <dbReference type="EMBL" id="ANV98754.1"/>
    </source>
</evidence>
<comment type="catalytic activity">
    <reaction evidence="7">
        <text>a 2'-deoxyadenosine in DNA + S-adenosyl-L-methionine = an N(6)-methyl-2'-deoxyadenosine in DNA + S-adenosyl-L-homocysteine + H(+)</text>
        <dbReference type="Rhea" id="RHEA:15197"/>
        <dbReference type="Rhea" id="RHEA-COMP:12418"/>
        <dbReference type="Rhea" id="RHEA-COMP:12419"/>
        <dbReference type="ChEBI" id="CHEBI:15378"/>
        <dbReference type="ChEBI" id="CHEBI:57856"/>
        <dbReference type="ChEBI" id="CHEBI:59789"/>
        <dbReference type="ChEBI" id="CHEBI:90615"/>
        <dbReference type="ChEBI" id="CHEBI:90616"/>
        <dbReference type="EC" id="2.1.1.72"/>
    </reaction>
</comment>
<evidence type="ECO:0000259" key="8">
    <source>
        <dbReference type="Pfam" id="PF02384"/>
    </source>
</evidence>
<keyword evidence="10" id="KW-0540">Nuclease</keyword>
<dbReference type="Pfam" id="PF07669">
    <property type="entry name" value="Eco57I"/>
    <property type="match status" value="2"/>
</dbReference>
<dbReference type="EMBL" id="CP016503">
    <property type="protein sequence ID" value="ANV98754.1"/>
    <property type="molecule type" value="Genomic_DNA"/>
</dbReference>
<keyword evidence="6" id="KW-0680">Restriction system</keyword>
<dbReference type="PANTHER" id="PTHR33841:SF1">
    <property type="entry name" value="DNA METHYLTRANSFERASE A"/>
    <property type="match status" value="1"/>
</dbReference>
<dbReference type="RefSeq" id="WP_066341797.1">
    <property type="nucleotide sequence ID" value="NZ_CP016503.1"/>
</dbReference>
<feature type="domain" description="Type II methyltransferase M.TaqI-like" evidence="9">
    <location>
        <begin position="564"/>
        <end position="788"/>
    </location>
</feature>
<dbReference type="InterPro" id="IPR029063">
    <property type="entry name" value="SAM-dependent_MTases_sf"/>
</dbReference>
<dbReference type="GO" id="GO:0003677">
    <property type="term" value="F:DNA binding"/>
    <property type="evidence" value="ECO:0007669"/>
    <property type="project" value="InterPro"/>
</dbReference>